<dbReference type="InterPro" id="IPR039426">
    <property type="entry name" value="TonB-dep_rcpt-like"/>
</dbReference>
<dbReference type="Gene3D" id="2.170.130.10">
    <property type="entry name" value="TonB-dependent receptor, plug domain"/>
    <property type="match status" value="1"/>
</dbReference>
<feature type="chain" id="PRO_5011746694" evidence="3">
    <location>
        <begin position="21"/>
        <end position="1070"/>
    </location>
</feature>
<evidence type="ECO:0000313" key="5">
    <source>
        <dbReference type="EMBL" id="SDD57309.1"/>
    </source>
</evidence>
<dbReference type="InterPro" id="IPR008969">
    <property type="entry name" value="CarboxyPept-like_regulatory"/>
</dbReference>
<comment type="similarity">
    <text evidence="2">Belongs to the TonB-dependent receptor family.</text>
</comment>
<dbReference type="Pfam" id="PF13715">
    <property type="entry name" value="CarbopepD_reg_2"/>
    <property type="match status" value="1"/>
</dbReference>
<dbReference type="Gene3D" id="2.60.40.1120">
    <property type="entry name" value="Carboxypeptidase-like, regulatory domain"/>
    <property type="match status" value="1"/>
</dbReference>
<dbReference type="PANTHER" id="PTHR30069:SF29">
    <property type="entry name" value="HEMOGLOBIN AND HEMOGLOBIN-HAPTOGLOBIN-BINDING PROTEIN 1-RELATED"/>
    <property type="match status" value="1"/>
</dbReference>
<evidence type="ECO:0000256" key="3">
    <source>
        <dbReference type="SAM" id="SignalP"/>
    </source>
</evidence>
<keyword evidence="2" id="KW-1134">Transmembrane beta strand</keyword>
<dbReference type="InterPro" id="IPR023997">
    <property type="entry name" value="TonB-dep_OMP_SusC/RagA_CS"/>
</dbReference>
<dbReference type="FunFam" id="2.60.40.1120:FF:000003">
    <property type="entry name" value="Outer membrane protein Omp121"/>
    <property type="match status" value="1"/>
</dbReference>
<dbReference type="Pfam" id="PF07715">
    <property type="entry name" value="Plug"/>
    <property type="match status" value="1"/>
</dbReference>
<accession>A0A1G6VUQ1</accession>
<dbReference type="FunFam" id="2.170.130.10:FF:000003">
    <property type="entry name" value="SusC/RagA family TonB-linked outer membrane protein"/>
    <property type="match status" value="1"/>
</dbReference>
<keyword evidence="2" id="KW-0812">Transmembrane</keyword>
<feature type="signal peptide" evidence="3">
    <location>
        <begin position="1"/>
        <end position="20"/>
    </location>
</feature>
<keyword evidence="2" id="KW-0472">Membrane</keyword>
<dbReference type="GO" id="GO:0044718">
    <property type="term" value="P:siderophore transmembrane transport"/>
    <property type="evidence" value="ECO:0007669"/>
    <property type="project" value="TreeGrafter"/>
</dbReference>
<dbReference type="NCBIfam" id="TIGR04056">
    <property type="entry name" value="OMP_RagA_SusC"/>
    <property type="match status" value="1"/>
</dbReference>
<dbReference type="NCBIfam" id="TIGR04057">
    <property type="entry name" value="SusC_RagA_signa"/>
    <property type="match status" value="1"/>
</dbReference>
<dbReference type="STRING" id="659014.SAMN04487996_101347"/>
<dbReference type="AlphaFoldDB" id="A0A1G6VUQ1"/>
<dbReference type="GO" id="GO:0009279">
    <property type="term" value="C:cell outer membrane"/>
    <property type="evidence" value="ECO:0007669"/>
    <property type="project" value="UniProtKB-SubCell"/>
</dbReference>
<evidence type="ECO:0000256" key="2">
    <source>
        <dbReference type="PROSITE-ProRule" id="PRU01360"/>
    </source>
</evidence>
<dbReference type="InterPro" id="IPR023996">
    <property type="entry name" value="TonB-dep_OMP_SusC/RagA"/>
</dbReference>
<comment type="subcellular location">
    <subcellularLocation>
        <location evidence="2">Cell outer membrane</location>
        <topology evidence="2">Multi-pass membrane protein</topology>
    </subcellularLocation>
</comment>
<dbReference type="RefSeq" id="WP_090146069.1">
    <property type="nucleotide sequence ID" value="NZ_FNAN01000001.1"/>
</dbReference>
<dbReference type="InterPro" id="IPR012910">
    <property type="entry name" value="Plug_dom"/>
</dbReference>
<reference evidence="6" key="1">
    <citation type="submission" date="2016-10" db="EMBL/GenBank/DDBJ databases">
        <authorList>
            <person name="Varghese N."/>
            <person name="Submissions S."/>
        </authorList>
    </citation>
    <scope>NUCLEOTIDE SEQUENCE [LARGE SCALE GENOMIC DNA]</scope>
    <source>
        <strain evidence="6">DSM 25329</strain>
    </source>
</reference>
<dbReference type="PROSITE" id="PS52016">
    <property type="entry name" value="TONB_DEPENDENT_REC_3"/>
    <property type="match status" value="1"/>
</dbReference>
<evidence type="ECO:0000313" key="6">
    <source>
        <dbReference type="Proteomes" id="UP000198748"/>
    </source>
</evidence>
<evidence type="ECO:0000256" key="1">
    <source>
        <dbReference type="ARBA" id="ARBA00022729"/>
    </source>
</evidence>
<dbReference type="SUPFAM" id="SSF49464">
    <property type="entry name" value="Carboxypeptidase regulatory domain-like"/>
    <property type="match status" value="1"/>
</dbReference>
<dbReference type="Proteomes" id="UP000198748">
    <property type="component" value="Unassembled WGS sequence"/>
</dbReference>
<feature type="domain" description="TonB-dependent receptor plug" evidence="4">
    <location>
        <begin position="139"/>
        <end position="239"/>
    </location>
</feature>
<dbReference type="InterPro" id="IPR037066">
    <property type="entry name" value="Plug_dom_sf"/>
</dbReference>
<keyword evidence="2" id="KW-0998">Cell outer membrane</keyword>
<name>A0A1G6VUQ1_9BACT</name>
<keyword evidence="1 3" id="KW-0732">Signal</keyword>
<keyword evidence="6" id="KW-1185">Reference proteome</keyword>
<protein>
    <submittedName>
        <fullName evidence="5">TonB-linked outer membrane protein, SusC/RagA family</fullName>
    </submittedName>
</protein>
<proteinExistence type="inferred from homology"/>
<dbReference type="PANTHER" id="PTHR30069">
    <property type="entry name" value="TONB-DEPENDENT OUTER MEMBRANE RECEPTOR"/>
    <property type="match status" value="1"/>
</dbReference>
<dbReference type="GO" id="GO:0015344">
    <property type="term" value="F:siderophore uptake transmembrane transporter activity"/>
    <property type="evidence" value="ECO:0007669"/>
    <property type="project" value="TreeGrafter"/>
</dbReference>
<dbReference type="OrthoDB" id="9768177at2"/>
<dbReference type="EMBL" id="FNAN01000001">
    <property type="protein sequence ID" value="SDD57309.1"/>
    <property type="molecule type" value="Genomic_DNA"/>
</dbReference>
<dbReference type="SUPFAM" id="SSF56935">
    <property type="entry name" value="Porins"/>
    <property type="match status" value="1"/>
</dbReference>
<keyword evidence="2" id="KW-0813">Transport</keyword>
<evidence type="ECO:0000259" key="4">
    <source>
        <dbReference type="Pfam" id="PF07715"/>
    </source>
</evidence>
<sequence>MNKTLSIPLWAMSVALLCHANPPAYAFGTGGRPAGNPPNAARPTVATDVSGTVKDEKGEGIPGVNVLVKGTATGTTTDVNGKFSIQVNSGADVLVFSFVGYAKQEIAVGSQTSIAITLAEDNKHLDEVVVVGYGTQKKVTLTGAVVSVNSQEIVTTKNQNVQNMLTGKLPGLRVVQKSSEPGDFNSNQFDIRGFGNPLIVIDGVPRDNISRIDPNEIESISILKDAAAAIYGVRAANGVVLVTTKRGASGRAKIEYSMYYGSQTALGLPKPVGAIERYTLMNEKSMHNVNSPTIRYSESDFAPYREGKLQSTDWYDLVMQKRAPQQQHNLSASGGTSDGKVDYFINMGYMYQEGFWKSKDLNYDKYNLRSNVNAQITKQLRASLKLSGIIDTKNNQQAGGMHEIYGPLWRAQPNETNYANNNPDYLFKMAAGHPVALTTADISGYQKDNNKWIQSQFQLEYTVPQVEGLMAKGMFSYDTRINSNTNYKKSYNLYDYNASNDTYAPFANNLPDQLTRTYNTLPSTLMQVSLNYNRSFKEKHNVGALVLYEESTRSSDNFFASRELGIPMEYLFAGKAQNQVGNSNINAIWKNANKGLVGRLNYDFKGKYIADFSFRYDGSSKFPPGKQWGFFPAVSAGWRLSEEGFIKNHAAFRFVDNLKIRGSYGTMGDDGASSYQFVSGYDYPFNGNSQALSGGYMFGGSFVNSLGFRNSPNPNITWYTVKTANAGLDAGFWNGLVEVTFDIFRRNRTGLLANRLMSLPGTFGATMPQENLNSDQTSGFEISVSHRKRINEIRYNVSGNLSLTRTRNIYIERGRSGNSYDNWRNNRSDRFNDVWFGWGYAGQFQSYEQIASHDAFVGRATLPGDYIYEDWNGDGTIDDMDRHPIATTINPASTTTVGGDAKKNHPLMNFGFSGSIDYKGFDLNILFQGAALSYVAYGEQLREPLAWDGNALEFFMDRWHPNDPTADPYNPSTQWTRGYYAYTGTTADENSDRNIQNGAYLRLKSAEIGYSLPKDLLKRVGVQGLRVYVNGYNLHTFTKVKGLDPEHPSELYGYMYPINRTINLGASISF</sequence>
<organism evidence="5 6">
    <name type="scientific">Dyadobacter soli</name>
    <dbReference type="NCBI Taxonomy" id="659014"/>
    <lineage>
        <taxon>Bacteria</taxon>
        <taxon>Pseudomonadati</taxon>
        <taxon>Bacteroidota</taxon>
        <taxon>Cytophagia</taxon>
        <taxon>Cytophagales</taxon>
        <taxon>Spirosomataceae</taxon>
        <taxon>Dyadobacter</taxon>
    </lineage>
</organism>
<gene>
    <name evidence="5" type="ORF">SAMN04487996_101347</name>
</gene>